<gene>
    <name evidence="2" type="ORF">Golax_005834</name>
</gene>
<dbReference type="PANTHER" id="PTHR47723:SF19">
    <property type="entry name" value="POLYNUCLEOTIDYL TRANSFERASE, RIBONUCLEASE H-LIKE SUPERFAMILY PROTEIN"/>
    <property type="match status" value="1"/>
</dbReference>
<dbReference type="InterPro" id="IPR044730">
    <property type="entry name" value="RNase_H-like_dom_plant"/>
</dbReference>
<comment type="caution">
    <text evidence="2">The sequence shown here is derived from an EMBL/GenBank/DDBJ whole genome shotgun (WGS) entry which is preliminary data.</text>
</comment>
<reference evidence="2 3" key="1">
    <citation type="journal article" date="2019" name="Genome Biol. Evol.">
        <title>Insights into the evolution of the New World diploid cottons (Gossypium, subgenus Houzingenia) based on genome sequencing.</title>
        <authorList>
            <person name="Grover C.E."/>
            <person name="Arick M.A. 2nd"/>
            <person name="Thrash A."/>
            <person name="Conover J.L."/>
            <person name="Sanders W.S."/>
            <person name="Peterson D.G."/>
            <person name="Frelichowski J.E."/>
            <person name="Scheffler J.A."/>
            <person name="Scheffler B.E."/>
            <person name="Wendel J.F."/>
        </authorList>
    </citation>
    <scope>NUCLEOTIDE SEQUENCE [LARGE SCALE GENOMIC DNA]</scope>
    <source>
        <strain evidence="2">4</strain>
        <tissue evidence="2">Leaf</tissue>
    </source>
</reference>
<organism evidence="2 3">
    <name type="scientific">Gossypium laxum</name>
    <dbReference type="NCBI Taxonomy" id="34288"/>
    <lineage>
        <taxon>Eukaryota</taxon>
        <taxon>Viridiplantae</taxon>
        <taxon>Streptophyta</taxon>
        <taxon>Embryophyta</taxon>
        <taxon>Tracheophyta</taxon>
        <taxon>Spermatophyta</taxon>
        <taxon>Magnoliopsida</taxon>
        <taxon>eudicotyledons</taxon>
        <taxon>Gunneridae</taxon>
        <taxon>Pentapetalae</taxon>
        <taxon>rosids</taxon>
        <taxon>malvids</taxon>
        <taxon>Malvales</taxon>
        <taxon>Malvaceae</taxon>
        <taxon>Malvoideae</taxon>
        <taxon>Gossypium</taxon>
    </lineage>
</organism>
<dbReference type="AlphaFoldDB" id="A0A7J9A1V8"/>
<dbReference type="PANTHER" id="PTHR47723">
    <property type="entry name" value="OS05G0353850 PROTEIN"/>
    <property type="match status" value="1"/>
</dbReference>
<name>A0A7J9A1V8_9ROSI</name>
<dbReference type="Pfam" id="PF13456">
    <property type="entry name" value="RVT_3"/>
    <property type="match status" value="1"/>
</dbReference>
<dbReference type="InterPro" id="IPR012337">
    <property type="entry name" value="RNaseH-like_sf"/>
</dbReference>
<sequence length="179" mass="19997">MERVQRGVGSNSSCPLCSHDTEDILHVLHECSAAKEYERNLYGDKSNVHISSPLSTLSENLLYLFTDGAIEQGSRATPAGGVLLDQNRNLIFDYNRFLGKCNIFDAELRGIVNGMIMSLNNGFNRVVIHTDNLEVVQALQDNLLGDLSITILKRVQEIMSTEGRWLIQHVPKKITVLQT</sequence>
<evidence type="ECO:0000313" key="3">
    <source>
        <dbReference type="Proteomes" id="UP000593574"/>
    </source>
</evidence>
<dbReference type="Gene3D" id="3.30.420.10">
    <property type="entry name" value="Ribonuclease H-like superfamily/Ribonuclease H"/>
    <property type="match status" value="1"/>
</dbReference>
<dbReference type="SUPFAM" id="SSF53098">
    <property type="entry name" value="Ribonuclease H-like"/>
    <property type="match status" value="1"/>
</dbReference>
<feature type="domain" description="RNase H type-1" evidence="1">
    <location>
        <begin position="66"/>
        <end position="173"/>
    </location>
</feature>
<dbReference type="GO" id="GO:0003676">
    <property type="term" value="F:nucleic acid binding"/>
    <property type="evidence" value="ECO:0007669"/>
    <property type="project" value="InterPro"/>
</dbReference>
<dbReference type="InterPro" id="IPR002156">
    <property type="entry name" value="RNaseH_domain"/>
</dbReference>
<dbReference type="Proteomes" id="UP000593574">
    <property type="component" value="Unassembled WGS sequence"/>
</dbReference>
<accession>A0A7J9A1V8</accession>
<dbReference type="InterPro" id="IPR036397">
    <property type="entry name" value="RNaseH_sf"/>
</dbReference>
<dbReference type="GO" id="GO:0004523">
    <property type="term" value="F:RNA-DNA hybrid ribonuclease activity"/>
    <property type="evidence" value="ECO:0007669"/>
    <property type="project" value="InterPro"/>
</dbReference>
<evidence type="ECO:0000259" key="1">
    <source>
        <dbReference type="Pfam" id="PF13456"/>
    </source>
</evidence>
<evidence type="ECO:0000313" key="2">
    <source>
        <dbReference type="EMBL" id="MBA0718067.1"/>
    </source>
</evidence>
<dbReference type="CDD" id="cd06222">
    <property type="entry name" value="RNase_H_like"/>
    <property type="match status" value="1"/>
</dbReference>
<dbReference type="EMBL" id="JABEZV010000008">
    <property type="protein sequence ID" value="MBA0718067.1"/>
    <property type="molecule type" value="Genomic_DNA"/>
</dbReference>
<keyword evidence="3" id="KW-1185">Reference proteome</keyword>
<proteinExistence type="predicted"/>
<dbReference type="InterPro" id="IPR053151">
    <property type="entry name" value="RNase_H-like"/>
</dbReference>
<feature type="non-terminal residue" evidence="2">
    <location>
        <position position="1"/>
    </location>
</feature>
<protein>
    <recommendedName>
        <fullName evidence="1">RNase H type-1 domain-containing protein</fullName>
    </recommendedName>
</protein>